<dbReference type="EMBL" id="AVOT02012012">
    <property type="protein sequence ID" value="MBW0493314.1"/>
    <property type="molecule type" value="Genomic_DNA"/>
</dbReference>
<accession>A0A9Q3H848</accession>
<dbReference type="OrthoDB" id="2496157at2759"/>
<gene>
    <name evidence="2" type="ORF">O181_033029</name>
</gene>
<dbReference type="Proteomes" id="UP000765509">
    <property type="component" value="Unassembled WGS sequence"/>
</dbReference>
<name>A0A9Q3H848_9BASI</name>
<evidence type="ECO:0000259" key="1">
    <source>
        <dbReference type="Pfam" id="PF20515"/>
    </source>
</evidence>
<sequence>MNGFKNSPHLDKDAPFYALGWWFQADKQTSQIQRDATKWCTGGRLIFLNENFWIDLSECHGLIQLVGASSTFVHYTDPAQDNKSMTLVGMSAQCSRMLEKTMWQKSHGYYEIGKGVGYHIRDVNIISSQLEECGDLNMPGKQRVL</sequence>
<reference evidence="2" key="1">
    <citation type="submission" date="2021-03" db="EMBL/GenBank/DDBJ databases">
        <title>Draft genome sequence of rust myrtle Austropuccinia psidii MF-1, a brazilian biotype.</title>
        <authorList>
            <person name="Quecine M.C."/>
            <person name="Pachon D.M.R."/>
            <person name="Bonatelli M.L."/>
            <person name="Correr F.H."/>
            <person name="Franceschini L.M."/>
            <person name="Leite T.F."/>
            <person name="Margarido G.R.A."/>
            <person name="Almeida C.A."/>
            <person name="Ferrarezi J.A."/>
            <person name="Labate C.A."/>
        </authorList>
    </citation>
    <scope>NUCLEOTIDE SEQUENCE</scope>
    <source>
        <strain evidence="2">MF-1</strain>
    </source>
</reference>
<evidence type="ECO:0000313" key="3">
    <source>
        <dbReference type="Proteomes" id="UP000765509"/>
    </source>
</evidence>
<feature type="domain" description="Tet-like 2OG-Fe(II) oxygenase" evidence="1">
    <location>
        <begin position="1"/>
        <end position="78"/>
    </location>
</feature>
<keyword evidence="3" id="KW-1185">Reference proteome</keyword>
<comment type="caution">
    <text evidence="2">The sequence shown here is derived from an EMBL/GenBank/DDBJ whole genome shotgun (WGS) entry which is preliminary data.</text>
</comment>
<dbReference type="AlphaFoldDB" id="A0A9Q3H848"/>
<proteinExistence type="predicted"/>
<dbReference type="Pfam" id="PF20515">
    <property type="entry name" value="2OG-FeII_Oxy_6"/>
    <property type="match status" value="1"/>
</dbReference>
<evidence type="ECO:0000313" key="2">
    <source>
        <dbReference type="EMBL" id="MBW0493314.1"/>
    </source>
</evidence>
<dbReference type="InterPro" id="IPR046798">
    <property type="entry name" value="2OG-FeII_Oxy_6"/>
</dbReference>
<organism evidence="2 3">
    <name type="scientific">Austropuccinia psidii MF-1</name>
    <dbReference type="NCBI Taxonomy" id="1389203"/>
    <lineage>
        <taxon>Eukaryota</taxon>
        <taxon>Fungi</taxon>
        <taxon>Dikarya</taxon>
        <taxon>Basidiomycota</taxon>
        <taxon>Pucciniomycotina</taxon>
        <taxon>Pucciniomycetes</taxon>
        <taxon>Pucciniales</taxon>
        <taxon>Sphaerophragmiaceae</taxon>
        <taxon>Austropuccinia</taxon>
    </lineage>
</organism>
<protein>
    <recommendedName>
        <fullName evidence="1">Tet-like 2OG-Fe(II) oxygenase domain-containing protein</fullName>
    </recommendedName>
</protein>